<dbReference type="Proteomes" id="UP000235672">
    <property type="component" value="Unassembled WGS sequence"/>
</dbReference>
<dbReference type="PANTHER" id="PTHR24173">
    <property type="entry name" value="ANKYRIN REPEAT CONTAINING"/>
    <property type="match status" value="1"/>
</dbReference>
<evidence type="ECO:0000256" key="2">
    <source>
        <dbReference type="ARBA" id="ARBA00023043"/>
    </source>
</evidence>
<dbReference type="PANTHER" id="PTHR24173:SF74">
    <property type="entry name" value="ANKYRIN REPEAT DOMAIN-CONTAINING PROTEIN 16"/>
    <property type="match status" value="1"/>
</dbReference>
<dbReference type="Pfam" id="PF12796">
    <property type="entry name" value="Ank_2"/>
    <property type="match status" value="1"/>
</dbReference>
<dbReference type="SUPFAM" id="SSF48403">
    <property type="entry name" value="Ankyrin repeat"/>
    <property type="match status" value="1"/>
</dbReference>
<feature type="repeat" description="ANK" evidence="3">
    <location>
        <begin position="377"/>
        <end position="410"/>
    </location>
</feature>
<accession>A0A2J6Q000</accession>
<dbReference type="Gene3D" id="1.25.40.20">
    <property type="entry name" value="Ankyrin repeat-containing domain"/>
    <property type="match status" value="2"/>
</dbReference>
<keyword evidence="1" id="KW-0677">Repeat</keyword>
<keyword evidence="2 3" id="KW-0040">ANK repeat</keyword>
<dbReference type="PROSITE" id="PS50297">
    <property type="entry name" value="ANK_REP_REGION"/>
    <property type="match status" value="1"/>
</dbReference>
<dbReference type="PROSITE" id="PS50088">
    <property type="entry name" value="ANK_REPEAT"/>
    <property type="match status" value="2"/>
</dbReference>
<gene>
    <name evidence="4" type="ORF">NA56DRAFT_690225</name>
</gene>
<sequence>MPPIMVEHSALHFRHSEFGAQGKFSLRPPFEVERIVPYTSPGFETLWRCENNLITFEEARDRLVNLKRSDPDFKNHVNPGGKSYIEELVRAPWIVTGNILEQYSLLELFMREFEMTKGTQSTVFLARCAEWIGEGPHLELLEILLGLGFDATVIDSPHATDWPEPSSPGFANMTPLHEAVLLGSPELVNEWIPRSEKDEKNFLGQTPMHLATSNVKDLLPLINAGHDLDAADNFGITPLMYAAVANQEECLLALLDAGANPLLRDTRYHRDFLRYAAIRGHWNLILKTIRRIEAVAAKEIVESWAQYATIMYYVDYPDYFGEREVSFQELLAKCGPVDFAFDKELQNNTLLHYVRSAKDVEVLLELGFTLINHVNGAGQHALMATALNQCRPDVVRSLLNAGAEVDLKDNLRHTTLYYVLKKLQAPCENTVSAAMDVARMLLANGADILCEDGCRCPCSPNGCLPSALLKYSISQDFCSARVPVWSLEWLNLLLEHRSPSDAKRILLSFIRKAKFDEMGMTHVCCSRYTDWSSSRLLHKTPISNEDIGEILDEESEFIKILENEMALSTGKGYETLLDDWMLQIKASLETSCEKAIEHNRNFGCSEGPQQDEYVVDHKNDRYMWNFSCHLPDKDPTSEVTSNLTKYISWIEHEFHHGNAISKLDKAPREDWYFRRMSWLRRLINTLEIPTAKIVEEMRNKRMGNPEGSYADMNVEESIVHFLRSWEIYEEKNVSLSVSGVETLLG</sequence>
<dbReference type="AlphaFoldDB" id="A0A2J6Q000"/>
<dbReference type="OrthoDB" id="3553461at2759"/>
<keyword evidence="5" id="KW-1185">Reference proteome</keyword>
<evidence type="ECO:0000256" key="3">
    <source>
        <dbReference type="PROSITE-ProRule" id="PRU00023"/>
    </source>
</evidence>
<evidence type="ECO:0000256" key="1">
    <source>
        <dbReference type="ARBA" id="ARBA00022737"/>
    </source>
</evidence>
<evidence type="ECO:0000313" key="4">
    <source>
        <dbReference type="EMBL" id="PMD19592.1"/>
    </source>
</evidence>
<dbReference type="InterPro" id="IPR036770">
    <property type="entry name" value="Ankyrin_rpt-contain_sf"/>
</dbReference>
<proteinExistence type="predicted"/>
<protein>
    <submittedName>
        <fullName evidence="4">Ankyrin</fullName>
    </submittedName>
</protein>
<name>A0A2J6Q000_9HELO</name>
<organism evidence="4 5">
    <name type="scientific">Hyaloscypha hepaticicola</name>
    <dbReference type="NCBI Taxonomy" id="2082293"/>
    <lineage>
        <taxon>Eukaryota</taxon>
        <taxon>Fungi</taxon>
        <taxon>Dikarya</taxon>
        <taxon>Ascomycota</taxon>
        <taxon>Pezizomycotina</taxon>
        <taxon>Leotiomycetes</taxon>
        <taxon>Helotiales</taxon>
        <taxon>Hyaloscyphaceae</taxon>
        <taxon>Hyaloscypha</taxon>
    </lineage>
</organism>
<dbReference type="STRING" id="1745343.A0A2J6Q000"/>
<reference evidence="4 5" key="1">
    <citation type="submission" date="2016-05" db="EMBL/GenBank/DDBJ databases">
        <title>A degradative enzymes factory behind the ericoid mycorrhizal symbiosis.</title>
        <authorList>
            <consortium name="DOE Joint Genome Institute"/>
            <person name="Martino E."/>
            <person name="Morin E."/>
            <person name="Grelet G."/>
            <person name="Kuo A."/>
            <person name="Kohler A."/>
            <person name="Daghino S."/>
            <person name="Barry K."/>
            <person name="Choi C."/>
            <person name="Cichocki N."/>
            <person name="Clum A."/>
            <person name="Copeland A."/>
            <person name="Hainaut M."/>
            <person name="Haridas S."/>
            <person name="Labutti K."/>
            <person name="Lindquist E."/>
            <person name="Lipzen A."/>
            <person name="Khouja H.-R."/>
            <person name="Murat C."/>
            <person name="Ohm R."/>
            <person name="Olson A."/>
            <person name="Spatafora J."/>
            <person name="Veneault-Fourrey C."/>
            <person name="Henrissat B."/>
            <person name="Grigoriev I."/>
            <person name="Martin F."/>
            <person name="Perotto S."/>
        </authorList>
    </citation>
    <scope>NUCLEOTIDE SEQUENCE [LARGE SCALE GENOMIC DNA]</scope>
    <source>
        <strain evidence="4 5">UAMH 7357</strain>
    </source>
</reference>
<feature type="repeat" description="ANK" evidence="3">
    <location>
        <begin position="234"/>
        <end position="266"/>
    </location>
</feature>
<evidence type="ECO:0000313" key="5">
    <source>
        <dbReference type="Proteomes" id="UP000235672"/>
    </source>
</evidence>
<dbReference type="InterPro" id="IPR002110">
    <property type="entry name" value="Ankyrin_rpt"/>
</dbReference>
<dbReference type="SMART" id="SM00248">
    <property type="entry name" value="ANK"/>
    <property type="match status" value="4"/>
</dbReference>
<dbReference type="EMBL" id="KZ613488">
    <property type="protein sequence ID" value="PMD19592.1"/>
    <property type="molecule type" value="Genomic_DNA"/>
</dbReference>